<gene>
    <name evidence="2" type="ORF">BC6307_03875</name>
</gene>
<proteinExistence type="predicted"/>
<reference evidence="2 3" key="1">
    <citation type="submission" date="2016-12" db="EMBL/GenBank/DDBJ databases">
        <title>The whole genome sequencing and assembly of Bacillus cohnii DSM 6307T strain.</title>
        <authorList>
            <person name="Lee Y.-J."/>
            <person name="Yi H."/>
            <person name="Bahn Y.-S."/>
            <person name="Kim J.F."/>
            <person name="Lee D.-W."/>
        </authorList>
    </citation>
    <scope>NUCLEOTIDE SEQUENCE [LARGE SCALE GENOMIC DNA]</scope>
    <source>
        <strain evidence="2 3">DSM 6307</strain>
    </source>
</reference>
<protein>
    <submittedName>
        <fullName evidence="2">Cell division protein FtsN</fullName>
    </submittedName>
</protein>
<keyword evidence="3" id="KW-1185">Reference proteome</keyword>
<evidence type="ECO:0000313" key="2">
    <source>
        <dbReference type="EMBL" id="AST90473.1"/>
    </source>
</evidence>
<dbReference type="STRING" id="1314751.GCA_001591425_03524"/>
<feature type="chain" id="PRO_5039353229" evidence="1">
    <location>
        <begin position="28"/>
        <end position="201"/>
    </location>
</feature>
<name>A0A223KMC7_9BACI</name>
<evidence type="ECO:0000256" key="1">
    <source>
        <dbReference type="SAM" id="SignalP"/>
    </source>
</evidence>
<feature type="signal peptide" evidence="1">
    <location>
        <begin position="1"/>
        <end position="27"/>
    </location>
</feature>
<dbReference type="KEGG" id="bcoh:BC6307_03875"/>
<keyword evidence="2" id="KW-0132">Cell division</keyword>
<dbReference type="InterPro" id="IPR022121">
    <property type="entry name" value="Peptidase_M73_camelysin"/>
</dbReference>
<organism evidence="2 3">
    <name type="scientific">Sutcliffiella cohnii</name>
    <dbReference type="NCBI Taxonomy" id="33932"/>
    <lineage>
        <taxon>Bacteria</taxon>
        <taxon>Bacillati</taxon>
        <taxon>Bacillota</taxon>
        <taxon>Bacilli</taxon>
        <taxon>Bacillales</taxon>
        <taxon>Bacillaceae</taxon>
        <taxon>Sutcliffiella</taxon>
    </lineage>
</organism>
<keyword evidence="2" id="KW-0131">Cell cycle</keyword>
<keyword evidence="1" id="KW-0732">Signal</keyword>
<dbReference type="AlphaFoldDB" id="A0A223KMC7"/>
<sequence length="201" mass="22397">MKLKKKLSMGLAPAALGLSLLIGGTYAYFTDTADANGTFAAGTFDLAVNPETIIEVDNMKPGDWMNRVFYLENNGSLDIAEVILESSYEVIDANGDNTEDFGKHIRVNFLENVDKTGREYYNDIIFSTTLYDLKDMAPDAVEKKIDEYFGEGSGLPAGTDDLMWVQFEFVDNNEDQSQFQGDSLIINWKFVAKQGEGEHID</sequence>
<evidence type="ECO:0000313" key="3">
    <source>
        <dbReference type="Proteomes" id="UP000215224"/>
    </source>
</evidence>
<dbReference type="InterPro" id="IPR023833">
    <property type="entry name" value="Signal_pept_SipW-depend-type"/>
</dbReference>
<dbReference type="Proteomes" id="UP000215224">
    <property type="component" value="Chromosome"/>
</dbReference>
<dbReference type="EMBL" id="CP018866">
    <property type="protein sequence ID" value="AST90473.1"/>
    <property type="molecule type" value="Genomic_DNA"/>
</dbReference>
<dbReference type="Pfam" id="PF12389">
    <property type="entry name" value="Peptidase_M73"/>
    <property type="match status" value="1"/>
</dbReference>
<dbReference type="RefSeq" id="WP_066419165.1">
    <property type="nucleotide sequence ID" value="NZ_CP018866.1"/>
</dbReference>
<dbReference type="GO" id="GO:0051301">
    <property type="term" value="P:cell division"/>
    <property type="evidence" value="ECO:0007669"/>
    <property type="project" value="UniProtKB-KW"/>
</dbReference>
<dbReference type="NCBIfam" id="TIGR04088">
    <property type="entry name" value="cognate_SipW"/>
    <property type="match status" value="1"/>
</dbReference>
<accession>A0A223KMC7</accession>